<dbReference type="EMBL" id="KQ085890">
    <property type="protein sequence ID" value="KLO18877.1"/>
    <property type="molecule type" value="Genomic_DNA"/>
</dbReference>
<feature type="region of interest" description="Disordered" evidence="6">
    <location>
        <begin position="445"/>
        <end position="506"/>
    </location>
</feature>
<feature type="compositionally biased region" description="Basic and acidic residues" evidence="6">
    <location>
        <begin position="156"/>
        <end position="165"/>
    </location>
</feature>
<dbReference type="InParanoid" id="A0A0H2S447"/>
<dbReference type="PROSITE" id="PS51360">
    <property type="entry name" value="PLUS3"/>
    <property type="match status" value="1"/>
</dbReference>
<dbReference type="Proteomes" id="UP000053477">
    <property type="component" value="Unassembled WGS sequence"/>
</dbReference>
<sequence length="525" mass="60487">MSDSEGDFSDELLELAGATEKKRKSRPSSSKSSSKRRKADAQPDSDGEEEYESEEDDANPYPLEGKFVDEADRHKLMELPEVEREEILSQRMEEMQRLQDKRNLDQMHRAQRGESDNVSKAAKRVHAVRGATKEKSRKLDELKAKRKAKGDKKRSRPDSPKRDRSSSPMDMEMSDDEDEDGQISRFEQDEEREQRLLDKYQPEEMPFGTLRDLERLRISRDSLCKQSKRTWFEEFAKGGWVRYLVGQDDEGMVYRICEIQGLGPPLPKPYKIDGEYFDQQLQLRHGKSVRLFTMERVSNSPFTDREFRRLKSSYDVDNVKMPYKLHLDKKLEHMRYLLEKRITESDINAMLARKQSLHPSKMSATMSTLERSKIMQELNLARKRHDMPEITRLEEKLKAFNEATEGFEAKKEVDPLALVNERNRLANLEAVRRAEAENAKRRFRDRKAALAASRSGTPSLLKSSNATPKDSPLLLPTSGLESHNAPTRSVSPLPAAAMGNGTTKPQKRTFESMLVNEVEVDLGDF</sequence>
<dbReference type="SUPFAM" id="SSF159042">
    <property type="entry name" value="Plus3-like"/>
    <property type="match status" value="1"/>
</dbReference>
<feature type="compositionally biased region" description="Acidic residues" evidence="6">
    <location>
        <begin position="1"/>
        <end position="13"/>
    </location>
</feature>
<feature type="compositionally biased region" description="Basic and acidic residues" evidence="6">
    <location>
        <begin position="131"/>
        <end position="143"/>
    </location>
</feature>
<keyword evidence="2" id="KW-0805">Transcription regulation</keyword>
<feature type="region of interest" description="Disordered" evidence="6">
    <location>
        <begin position="1"/>
        <end position="183"/>
    </location>
</feature>
<dbReference type="SMART" id="SM00719">
    <property type="entry name" value="Plus3"/>
    <property type="match status" value="1"/>
</dbReference>
<dbReference type="GO" id="GO:1990269">
    <property type="term" value="F:RNA polymerase II C-terminal domain phosphoserine binding"/>
    <property type="evidence" value="ECO:0007669"/>
    <property type="project" value="TreeGrafter"/>
</dbReference>
<evidence type="ECO:0000256" key="2">
    <source>
        <dbReference type="ARBA" id="ARBA00023015"/>
    </source>
</evidence>
<evidence type="ECO:0000256" key="4">
    <source>
        <dbReference type="ARBA" id="ARBA00023242"/>
    </source>
</evidence>
<feature type="compositionally biased region" description="Polar residues" evidence="6">
    <location>
        <begin position="454"/>
        <end position="468"/>
    </location>
</feature>
<evidence type="ECO:0000256" key="1">
    <source>
        <dbReference type="ARBA" id="ARBA00004123"/>
    </source>
</evidence>
<dbReference type="InterPro" id="IPR004343">
    <property type="entry name" value="Plus-3_dom"/>
</dbReference>
<feature type="coiled-coil region" evidence="5">
    <location>
        <begin position="390"/>
        <end position="438"/>
    </location>
</feature>
<gene>
    <name evidence="8" type="ORF">SCHPADRAFT_865772</name>
</gene>
<feature type="compositionally biased region" description="Basic residues" evidence="6">
    <location>
        <begin position="144"/>
        <end position="155"/>
    </location>
</feature>
<feature type="domain" description="Plus3" evidence="7">
    <location>
        <begin position="207"/>
        <end position="339"/>
    </location>
</feature>
<evidence type="ECO:0000256" key="6">
    <source>
        <dbReference type="SAM" id="MobiDB-lite"/>
    </source>
</evidence>
<proteinExistence type="predicted"/>
<dbReference type="GO" id="GO:0003677">
    <property type="term" value="F:DNA binding"/>
    <property type="evidence" value="ECO:0007669"/>
    <property type="project" value="InterPro"/>
</dbReference>
<keyword evidence="3" id="KW-0804">Transcription</keyword>
<dbReference type="AlphaFoldDB" id="A0A0H2S447"/>
<dbReference type="STRING" id="27342.A0A0H2S447"/>
<organism evidence="8 9">
    <name type="scientific">Schizopora paradoxa</name>
    <dbReference type="NCBI Taxonomy" id="27342"/>
    <lineage>
        <taxon>Eukaryota</taxon>
        <taxon>Fungi</taxon>
        <taxon>Dikarya</taxon>
        <taxon>Basidiomycota</taxon>
        <taxon>Agaricomycotina</taxon>
        <taxon>Agaricomycetes</taxon>
        <taxon>Hymenochaetales</taxon>
        <taxon>Schizoporaceae</taxon>
        <taxon>Schizopora</taxon>
    </lineage>
</organism>
<dbReference type="Gene3D" id="3.90.70.200">
    <property type="entry name" value="Plus-3 domain"/>
    <property type="match status" value="1"/>
</dbReference>
<dbReference type="PANTHER" id="PTHR13115">
    <property type="entry name" value="RNA POLYMERASE-ASSOCIATED PROTEIN RTF1 HOMOLOG"/>
    <property type="match status" value="1"/>
</dbReference>
<evidence type="ECO:0000256" key="5">
    <source>
        <dbReference type="SAM" id="Coils"/>
    </source>
</evidence>
<feature type="compositionally biased region" description="Polar residues" evidence="6">
    <location>
        <begin position="479"/>
        <end position="490"/>
    </location>
</feature>
<protein>
    <submittedName>
        <fullName evidence="8">Plus-3-domain-containing protein</fullName>
    </submittedName>
</protein>
<dbReference type="InterPro" id="IPR036128">
    <property type="entry name" value="Plus3-like_sf"/>
</dbReference>
<dbReference type="FunCoup" id="A0A0H2S447">
    <property type="interactions" value="691"/>
</dbReference>
<comment type="subcellular location">
    <subcellularLocation>
        <location evidence="1">Nucleus</location>
    </subcellularLocation>
</comment>
<dbReference type="Pfam" id="PF03126">
    <property type="entry name" value="Plus-3"/>
    <property type="match status" value="1"/>
</dbReference>
<feature type="compositionally biased region" description="Acidic residues" evidence="6">
    <location>
        <begin position="172"/>
        <end position="181"/>
    </location>
</feature>
<feature type="compositionally biased region" description="Basic and acidic residues" evidence="6">
    <location>
        <begin position="66"/>
        <end position="117"/>
    </location>
</feature>
<accession>A0A0H2S447</accession>
<evidence type="ECO:0000256" key="3">
    <source>
        <dbReference type="ARBA" id="ARBA00023163"/>
    </source>
</evidence>
<keyword evidence="4" id="KW-0539">Nucleus</keyword>
<evidence type="ECO:0000313" key="8">
    <source>
        <dbReference type="EMBL" id="KLO18877.1"/>
    </source>
</evidence>
<keyword evidence="5" id="KW-0175">Coiled coil</keyword>
<keyword evidence="9" id="KW-1185">Reference proteome</keyword>
<name>A0A0H2S447_9AGAM</name>
<reference evidence="8 9" key="1">
    <citation type="submission" date="2015-04" db="EMBL/GenBank/DDBJ databases">
        <title>Complete genome sequence of Schizopora paradoxa KUC8140, a cosmopolitan wood degrader in East Asia.</title>
        <authorList>
            <consortium name="DOE Joint Genome Institute"/>
            <person name="Min B."/>
            <person name="Park H."/>
            <person name="Jang Y."/>
            <person name="Kim J.-J."/>
            <person name="Kim K.H."/>
            <person name="Pangilinan J."/>
            <person name="Lipzen A."/>
            <person name="Riley R."/>
            <person name="Grigoriev I.V."/>
            <person name="Spatafora J.W."/>
            <person name="Choi I.-G."/>
        </authorList>
    </citation>
    <scope>NUCLEOTIDE SEQUENCE [LARGE SCALE GENOMIC DNA]</scope>
    <source>
        <strain evidence="8 9">KUC8140</strain>
    </source>
</reference>
<feature type="compositionally biased region" description="Acidic residues" evidence="6">
    <location>
        <begin position="43"/>
        <end position="58"/>
    </location>
</feature>
<evidence type="ECO:0000259" key="7">
    <source>
        <dbReference type="PROSITE" id="PS51360"/>
    </source>
</evidence>
<evidence type="ECO:0000313" key="9">
    <source>
        <dbReference type="Proteomes" id="UP000053477"/>
    </source>
</evidence>
<dbReference type="GO" id="GO:0016593">
    <property type="term" value="C:Cdc73/Paf1 complex"/>
    <property type="evidence" value="ECO:0007669"/>
    <property type="project" value="TreeGrafter"/>
</dbReference>
<dbReference type="OrthoDB" id="166375at2759"/>
<dbReference type="PANTHER" id="PTHR13115:SF8">
    <property type="entry name" value="RNA POLYMERASE-ASSOCIATED PROTEIN RTF1 HOMOLOG"/>
    <property type="match status" value="1"/>
</dbReference>